<dbReference type="PANTHER" id="PTHR21071:SF4">
    <property type="entry name" value="UDP-N-ACETYLENOLPYRUVOYLGLUCOSAMINE REDUCTASE"/>
    <property type="match status" value="1"/>
</dbReference>
<evidence type="ECO:0000313" key="22">
    <source>
        <dbReference type="Proteomes" id="UP000325004"/>
    </source>
</evidence>
<name>A0A5C0UF10_9PROT</name>
<dbReference type="NCBIfam" id="NF010480">
    <property type="entry name" value="PRK13905.1"/>
    <property type="match status" value="1"/>
</dbReference>
<reference evidence="21 22" key="1">
    <citation type="submission" date="2019-08" db="EMBL/GenBank/DDBJ databases">
        <title>Highly reduced genomes of protist endosymbionts show evolutionary convergence.</title>
        <authorList>
            <person name="George E."/>
            <person name="Husnik F."/>
            <person name="Tashyreva D."/>
            <person name="Prokopchuk G."/>
            <person name="Horak A."/>
            <person name="Kwong W.K."/>
            <person name="Lukes J."/>
            <person name="Keeling P.J."/>
        </authorList>
    </citation>
    <scope>NUCLEOTIDE SEQUENCE [LARGE SCALE GENOMIC DNA]</scope>
    <source>
        <strain evidence="21">1604LC</strain>
    </source>
</reference>
<keyword evidence="7 19" id="KW-0963">Cytoplasm</keyword>
<feature type="active site" evidence="19">
    <location>
        <position position="154"/>
    </location>
</feature>
<evidence type="ECO:0000256" key="1">
    <source>
        <dbReference type="ARBA" id="ARBA00001974"/>
    </source>
</evidence>
<dbReference type="OrthoDB" id="9804753at2"/>
<evidence type="ECO:0000256" key="8">
    <source>
        <dbReference type="ARBA" id="ARBA00022618"/>
    </source>
</evidence>
<keyword evidence="10 19" id="KW-0274">FAD</keyword>
<dbReference type="GO" id="GO:0071949">
    <property type="term" value="F:FAD binding"/>
    <property type="evidence" value="ECO:0007669"/>
    <property type="project" value="InterPro"/>
</dbReference>
<evidence type="ECO:0000256" key="10">
    <source>
        <dbReference type="ARBA" id="ARBA00022827"/>
    </source>
</evidence>
<dbReference type="InterPro" id="IPR036635">
    <property type="entry name" value="MurB_C_sf"/>
</dbReference>
<keyword evidence="9 19" id="KW-0285">Flavoprotein</keyword>
<dbReference type="RefSeq" id="WP_148971806.1">
    <property type="nucleotide sequence ID" value="NZ_CP043316.1"/>
</dbReference>
<keyword evidence="14 19" id="KW-0560">Oxidoreductase</keyword>
<dbReference type="Proteomes" id="UP000325004">
    <property type="component" value="Chromosome"/>
</dbReference>
<comment type="function">
    <text evidence="2 19">Cell wall formation.</text>
</comment>
<comment type="pathway">
    <text evidence="4 19">Cell wall biogenesis; peptidoglycan biosynthesis.</text>
</comment>
<dbReference type="PROSITE" id="PS51387">
    <property type="entry name" value="FAD_PCMH"/>
    <property type="match status" value="1"/>
</dbReference>
<dbReference type="GO" id="GO:0009252">
    <property type="term" value="P:peptidoglycan biosynthetic process"/>
    <property type="evidence" value="ECO:0007669"/>
    <property type="project" value="UniProtKB-UniRule"/>
</dbReference>
<dbReference type="SUPFAM" id="SSF56176">
    <property type="entry name" value="FAD-binding/transporter-associated domain-like"/>
    <property type="match status" value="1"/>
</dbReference>
<feature type="active site" description="Proton donor" evidence="19">
    <location>
        <position position="202"/>
    </location>
</feature>
<keyword evidence="12 19" id="KW-0133">Cell shape</keyword>
<evidence type="ECO:0000256" key="18">
    <source>
        <dbReference type="ARBA" id="ARBA00048914"/>
    </source>
</evidence>
<dbReference type="HAMAP" id="MF_00037">
    <property type="entry name" value="MurB"/>
    <property type="match status" value="1"/>
</dbReference>
<evidence type="ECO:0000256" key="13">
    <source>
        <dbReference type="ARBA" id="ARBA00022984"/>
    </source>
</evidence>
<dbReference type="InterPro" id="IPR036318">
    <property type="entry name" value="FAD-bd_PCMH-like_sf"/>
</dbReference>
<dbReference type="GO" id="GO:0008762">
    <property type="term" value="F:UDP-N-acetylmuramate dehydrogenase activity"/>
    <property type="evidence" value="ECO:0007669"/>
    <property type="project" value="UniProtKB-UniRule"/>
</dbReference>
<keyword evidence="13 19" id="KW-0573">Peptidoglycan synthesis</keyword>
<dbReference type="Pfam" id="PF02873">
    <property type="entry name" value="MurB_C"/>
    <property type="match status" value="1"/>
</dbReference>
<evidence type="ECO:0000256" key="11">
    <source>
        <dbReference type="ARBA" id="ARBA00022857"/>
    </source>
</evidence>
<dbReference type="UniPathway" id="UPA00219"/>
<dbReference type="GO" id="GO:0051301">
    <property type="term" value="P:cell division"/>
    <property type="evidence" value="ECO:0007669"/>
    <property type="project" value="UniProtKB-KW"/>
</dbReference>
<dbReference type="GO" id="GO:0071555">
    <property type="term" value="P:cell wall organization"/>
    <property type="evidence" value="ECO:0007669"/>
    <property type="project" value="UniProtKB-KW"/>
</dbReference>
<evidence type="ECO:0000256" key="12">
    <source>
        <dbReference type="ARBA" id="ARBA00022960"/>
    </source>
</evidence>
<feature type="active site" evidence="19">
    <location>
        <position position="272"/>
    </location>
</feature>
<evidence type="ECO:0000256" key="9">
    <source>
        <dbReference type="ARBA" id="ARBA00022630"/>
    </source>
</evidence>
<dbReference type="InterPro" id="IPR006094">
    <property type="entry name" value="Oxid_FAD_bind_N"/>
</dbReference>
<comment type="cofactor">
    <cofactor evidence="1 19">
        <name>FAD</name>
        <dbReference type="ChEBI" id="CHEBI:57692"/>
    </cofactor>
</comment>
<keyword evidence="16 19" id="KW-0961">Cell wall biogenesis/degradation</keyword>
<comment type="similarity">
    <text evidence="19">Belongs to the MurB family.</text>
</comment>
<evidence type="ECO:0000259" key="20">
    <source>
        <dbReference type="PROSITE" id="PS51387"/>
    </source>
</evidence>
<evidence type="ECO:0000256" key="7">
    <source>
        <dbReference type="ARBA" id="ARBA00022490"/>
    </source>
</evidence>
<evidence type="ECO:0000256" key="2">
    <source>
        <dbReference type="ARBA" id="ARBA00003921"/>
    </source>
</evidence>
<accession>A0A5C0UF10</accession>
<proteinExistence type="inferred from homology"/>
<keyword evidence="8 19" id="KW-0132">Cell division</keyword>
<gene>
    <name evidence="19 21" type="primary">murB</name>
    <name evidence="21" type="ORF">FZC34_02065</name>
</gene>
<evidence type="ECO:0000256" key="6">
    <source>
        <dbReference type="ARBA" id="ARBA00015188"/>
    </source>
</evidence>
<evidence type="ECO:0000256" key="17">
    <source>
        <dbReference type="ARBA" id="ARBA00031026"/>
    </source>
</evidence>
<dbReference type="AlphaFoldDB" id="A0A5C0UF10"/>
<comment type="catalytic activity">
    <reaction evidence="18 19">
        <text>UDP-N-acetyl-alpha-D-muramate + NADP(+) = UDP-N-acetyl-3-O-(1-carboxyvinyl)-alpha-D-glucosamine + NADPH + H(+)</text>
        <dbReference type="Rhea" id="RHEA:12248"/>
        <dbReference type="ChEBI" id="CHEBI:15378"/>
        <dbReference type="ChEBI" id="CHEBI:57783"/>
        <dbReference type="ChEBI" id="CHEBI:58349"/>
        <dbReference type="ChEBI" id="CHEBI:68483"/>
        <dbReference type="ChEBI" id="CHEBI:70757"/>
        <dbReference type="EC" id="1.3.1.98"/>
    </reaction>
</comment>
<keyword evidence="11 19" id="KW-0521">NADP</keyword>
<evidence type="ECO:0000313" key="21">
    <source>
        <dbReference type="EMBL" id="QEK38685.1"/>
    </source>
</evidence>
<evidence type="ECO:0000256" key="4">
    <source>
        <dbReference type="ARBA" id="ARBA00004752"/>
    </source>
</evidence>
<evidence type="ECO:0000256" key="5">
    <source>
        <dbReference type="ARBA" id="ARBA00012518"/>
    </source>
</evidence>
<organism evidence="21 22">
    <name type="scientific">Candidatus Cytomitobacter primus</name>
    <dbReference type="NCBI Taxonomy" id="2066024"/>
    <lineage>
        <taxon>Bacteria</taxon>
        <taxon>Pseudomonadati</taxon>
        <taxon>Pseudomonadota</taxon>
        <taxon>Alphaproteobacteria</taxon>
        <taxon>Holosporales</taxon>
        <taxon>Holosporaceae</taxon>
        <taxon>Candidatus Cytomitobacter</taxon>
    </lineage>
</organism>
<dbReference type="EMBL" id="CP043316">
    <property type="protein sequence ID" value="QEK38685.1"/>
    <property type="molecule type" value="Genomic_DNA"/>
</dbReference>
<dbReference type="KEGG" id="cpri:FZC34_02065"/>
<evidence type="ECO:0000256" key="3">
    <source>
        <dbReference type="ARBA" id="ARBA00004496"/>
    </source>
</evidence>
<evidence type="ECO:0000256" key="19">
    <source>
        <dbReference type="HAMAP-Rule" id="MF_00037"/>
    </source>
</evidence>
<dbReference type="SUPFAM" id="SSF56194">
    <property type="entry name" value="Uridine diphospho-N-Acetylenolpyruvylglucosamine reductase, MurB, C-terminal domain"/>
    <property type="match status" value="1"/>
</dbReference>
<dbReference type="Gene3D" id="3.30.43.10">
    <property type="entry name" value="Uridine Diphospho-n-acetylenolpyruvylglucosamine Reductase, domain 2"/>
    <property type="match status" value="1"/>
</dbReference>
<dbReference type="GO" id="GO:0008360">
    <property type="term" value="P:regulation of cell shape"/>
    <property type="evidence" value="ECO:0007669"/>
    <property type="project" value="UniProtKB-KW"/>
</dbReference>
<evidence type="ECO:0000256" key="14">
    <source>
        <dbReference type="ARBA" id="ARBA00023002"/>
    </source>
</evidence>
<dbReference type="PANTHER" id="PTHR21071">
    <property type="entry name" value="UDP-N-ACETYLENOLPYRUVOYLGLUCOSAMINE REDUCTASE"/>
    <property type="match status" value="1"/>
</dbReference>
<dbReference type="Pfam" id="PF01565">
    <property type="entry name" value="FAD_binding_4"/>
    <property type="match status" value="1"/>
</dbReference>
<comment type="subcellular location">
    <subcellularLocation>
        <location evidence="3 19">Cytoplasm</location>
    </subcellularLocation>
</comment>
<feature type="domain" description="FAD-binding PCMH-type" evidence="20">
    <location>
        <begin position="13"/>
        <end position="185"/>
    </location>
</feature>
<dbReference type="InterPro" id="IPR016169">
    <property type="entry name" value="FAD-bd_PCMH_sub2"/>
</dbReference>
<evidence type="ECO:0000256" key="16">
    <source>
        <dbReference type="ARBA" id="ARBA00023316"/>
    </source>
</evidence>
<keyword evidence="22" id="KW-1185">Reference proteome</keyword>
<dbReference type="InterPro" id="IPR011601">
    <property type="entry name" value="MurB_C"/>
</dbReference>
<dbReference type="GO" id="GO:0005829">
    <property type="term" value="C:cytosol"/>
    <property type="evidence" value="ECO:0007669"/>
    <property type="project" value="TreeGrafter"/>
</dbReference>
<dbReference type="InterPro" id="IPR016166">
    <property type="entry name" value="FAD-bd_PCMH"/>
</dbReference>
<protein>
    <recommendedName>
        <fullName evidence="6 19">UDP-N-acetylenolpyruvoylglucosamine reductase</fullName>
        <ecNumber evidence="5 19">1.3.1.98</ecNumber>
    </recommendedName>
    <alternativeName>
        <fullName evidence="17 19">UDP-N-acetylmuramate dehydrogenase</fullName>
    </alternativeName>
</protein>
<dbReference type="EC" id="1.3.1.98" evidence="5 19"/>
<dbReference type="Gene3D" id="3.90.78.10">
    <property type="entry name" value="UDP-N-acetylenolpyruvoylglucosamine reductase, C-terminal domain"/>
    <property type="match status" value="1"/>
</dbReference>
<dbReference type="InterPro" id="IPR016167">
    <property type="entry name" value="FAD-bd_PCMH_sub1"/>
</dbReference>
<evidence type="ECO:0000256" key="15">
    <source>
        <dbReference type="ARBA" id="ARBA00023306"/>
    </source>
</evidence>
<keyword evidence="15 19" id="KW-0131">Cell cycle</keyword>
<dbReference type="NCBIfam" id="TIGR00179">
    <property type="entry name" value="murB"/>
    <property type="match status" value="1"/>
</dbReference>
<sequence length="276" mass="31276">MKIKSGRDLTWIKTGGNVKVFEPESIQKLQSFMHEQIPFRMLGFGSNVIIPDEGLDDIIVKLTSMPNNITNQGNDHLIVDAGMPNILLTRFCMKHGYTNLEFLHTVPGTLGGALYMNAGAYGACISDYLVWAEVIDQNGKIYCLDRHEIKYEYRNSNFPDKMIFLKGCFHVKKTDPEVVIKNIADMKKYRNDKQPRMNTFGSVFKNIDNNNAWKLIQKSDCIGMKIGGAYMSDLHCNFIINDGTASSSDIKELIQMVQTKVFGSTGMMLEREVVFF</sequence>
<dbReference type="InterPro" id="IPR003170">
    <property type="entry name" value="MurB"/>
</dbReference>
<dbReference type="Gene3D" id="3.30.465.10">
    <property type="match status" value="1"/>
</dbReference>